<gene>
    <name evidence="1" type="ORF">H1R20_g15495</name>
</gene>
<protein>
    <submittedName>
        <fullName evidence="1">Uncharacterized protein</fullName>
    </submittedName>
</protein>
<evidence type="ECO:0000313" key="2">
    <source>
        <dbReference type="Proteomes" id="UP001140091"/>
    </source>
</evidence>
<dbReference type="Proteomes" id="UP001140091">
    <property type="component" value="Unassembled WGS sequence"/>
</dbReference>
<proteinExistence type="predicted"/>
<accession>A0A9W8IRS8</accession>
<comment type="caution">
    <text evidence="1">The sequence shown here is derived from an EMBL/GenBank/DDBJ whole genome shotgun (WGS) entry which is preliminary data.</text>
</comment>
<reference evidence="1" key="1">
    <citation type="submission" date="2022-06" db="EMBL/GenBank/DDBJ databases">
        <title>Genome Sequence of Candolleomyces eurysporus.</title>
        <authorList>
            <person name="Buettner E."/>
        </authorList>
    </citation>
    <scope>NUCLEOTIDE SEQUENCE</scope>
    <source>
        <strain evidence="1">VTCC 930004</strain>
    </source>
</reference>
<dbReference type="AlphaFoldDB" id="A0A9W8IRS8"/>
<feature type="non-terminal residue" evidence="1">
    <location>
        <position position="175"/>
    </location>
</feature>
<organism evidence="1 2">
    <name type="scientific">Candolleomyces eurysporus</name>
    <dbReference type="NCBI Taxonomy" id="2828524"/>
    <lineage>
        <taxon>Eukaryota</taxon>
        <taxon>Fungi</taxon>
        <taxon>Dikarya</taxon>
        <taxon>Basidiomycota</taxon>
        <taxon>Agaricomycotina</taxon>
        <taxon>Agaricomycetes</taxon>
        <taxon>Agaricomycetidae</taxon>
        <taxon>Agaricales</taxon>
        <taxon>Agaricineae</taxon>
        <taxon>Psathyrellaceae</taxon>
        <taxon>Candolleomyces</taxon>
    </lineage>
</organism>
<keyword evidence="2" id="KW-1185">Reference proteome</keyword>
<evidence type="ECO:0000313" key="1">
    <source>
        <dbReference type="EMBL" id="KAJ2921600.1"/>
    </source>
</evidence>
<dbReference type="OrthoDB" id="10538833at2759"/>
<dbReference type="EMBL" id="JANBPK010001575">
    <property type="protein sequence ID" value="KAJ2921600.1"/>
    <property type="molecule type" value="Genomic_DNA"/>
</dbReference>
<sequence>MTTKERAFVDDVPPIWVSEDAEIVPGPAPGERTAMLTVDGDVIINEPDYEPFTCVSSPGSDGTDSSHCVASADWTLPLGDAFQTSDGEPLVGQDFLEELLSFLDPATRGPLGLPDGSALSSPTFEADSYPLCGTTSDVTLEDLISDGAYFAHTESSEIPSSHVFAFGGMKNPPTI</sequence>
<name>A0A9W8IRS8_9AGAR</name>